<proteinExistence type="predicted"/>
<gene>
    <name evidence="1" type="ORF">SEA_TRINA_52</name>
</gene>
<name>A0A2D0ZMX8_9CAUD</name>
<evidence type="ECO:0000313" key="2">
    <source>
        <dbReference type="Proteomes" id="UP000231419"/>
    </source>
</evidence>
<keyword evidence="2" id="KW-1185">Reference proteome</keyword>
<reference evidence="2" key="1">
    <citation type="submission" date="2017-08" db="EMBL/GenBank/DDBJ databases">
        <authorList>
            <person name="de Groot N.N."/>
        </authorList>
    </citation>
    <scope>NUCLEOTIDE SEQUENCE [LARGE SCALE GENOMIC DNA]</scope>
</reference>
<protein>
    <submittedName>
        <fullName evidence="1">Uncharacterized protein</fullName>
    </submittedName>
</protein>
<sequence length="150" mass="17155">MVSVKAKTNGKKHVERKGDRREAFGFTGWPEDRLSKISNGRIKCTKCERSIPKDKKYVNVENKPRHAGCLTASDKKIPGVRKQLIEVQKKNLHKKKVASKKKKTDQVATKESSCTICHKKIWIGQDIQWLNGSHRHKTCRRPAQSTDLPN</sequence>
<dbReference type="Proteomes" id="UP000231419">
    <property type="component" value="Segment"/>
</dbReference>
<dbReference type="EMBL" id="MF668286">
    <property type="protein sequence ID" value="ASZ74869.1"/>
    <property type="molecule type" value="Genomic_DNA"/>
</dbReference>
<organism evidence="1 2">
    <name type="scientific">Rhodococcus phage Trina</name>
    <dbReference type="NCBI Taxonomy" id="2027905"/>
    <lineage>
        <taxon>Viruses</taxon>
        <taxon>Duplodnaviria</taxon>
        <taxon>Heunggongvirae</taxon>
        <taxon>Uroviricota</taxon>
        <taxon>Caudoviricetes</taxon>
        <taxon>Trinavirus</taxon>
        <taxon>Trinavirus trina</taxon>
    </lineage>
</organism>
<evidence type="ECO:0000313" key="1">
    <source>
        <dbReference type="EMBL" id="ASZ74869.1"/>
    </source>
</evidence>
<accession>A0A2D0ZMX8</accession>